<organism evidence="1">
    <name type="scientific">hydrothermal vent metagenome</name>
    <dbReference type="NCBI Taxonomy" id="652676"/>
    <lineage>
        <taxon>unclassified sequences</taxon>
        <taxon>metagenomes</taxon>
        <taxon>ecological metagenomes</taxon>
    </lineage>
</organism>
<protein>
    <submittedName>
        <fullName evidence="1">Uncharacterized protein</fullName>
    </submittedName>
</protein>
<name>A0A3B1DWC2_9ZZZZ</name>
<proteinExistence type="predicted"/>
<dbReference type="AlphaFoldDB" id="A0A3B1DWC2"/>
<evidence type="ECO:0000313" key="1">
    <source>
        <dbReference type="EMBL" id="VAX39610.1"/>
    </source>
</evidence>
<sequence>HEEMIRKVIDFSNAKNNKGLKKTLANSTDFQKMYASLSKDSAIRLFVNPRAWDSKIKSGKNLNKQEQMIAGFWKKCRSISVGLQMKEGVVIEGVLLWNQSGLSTPSSQQWAQFLKATNQQTSLLNRIPASAIVVACGRFDGMVFKQIYESITTEKERNQLKPQYAMAQSLLLELDPFDDLLANLGSNWGAWIQPTQDQNAKSFWVDALFATNLNNPRSTSKRKKDIPDALENLTITGLNGLTVLYNSQLKENTKRATLHRKKQGETIVRWVETSTFYQVAVGISPKLLLISNSPRLIEQFVTSAKLENRSLLIDSERFKKWSTKYFKESKELFYVDVVALRQLMKSKETSLKERLKKKNGITSSDVDKRFDQIQEVLMTSDIFFLAIHYLEDGVQIKIGAVAE</sequence>
<accession>A0A3B1DWC2</accession>
<gene>
    <name evidence="1" type="ORF">MNBD_PLANCTO02-1567</name>
</gene>
<dbReference type="EMBL" id="UOGL01000348">
    <property type="protein sequence ID" value="VAX39610.1"/>
    <property type="molecule type" value="Genomic_DNA"/>
</dbReference>
<reference evidence="1" key="1">
    <citation type="submission" date="2018-06" db="EMBL/GenBank/DDBJ databases">
        <authorList>
            <person name="Zhirakovskaya E."/>
        </authorList>
    </citation>
    <scope>NUCLEOTIDE SEQUENCE</scope>
</reference>
<feature type="non-terminal residue" evidence="1">
    <location>
        <position position="1"/>
    </location>
</feature>